<reference evidence="3" key="1">
    <citation type="submission" date="2019-10" db="EMBL/GenBank/DDBJ databases">
        <title>Lacipirellula parvula gen. nov., sp. nov., representing a lineage of planctomycetes widespread in freshwater anoxic habitats, and description of the family Lacipirellulaceae.</title>
        <authorList>
            <person name="Dedysh S.N."/>
            <person name="Kulichevskaya I.S."/>
            <person name="Beletsky A.V."/>
            <person name="Rakitin A.L."/>
            <person name="Mardanov A.V."/>
            <person name="Ivanova A.A."/>
            <person name="Saltykova V.X."/>
            <person name="Rijpstra W.I.C."/>
            <person name="Sinninghe Damste J.S."/>
            <person name="Ravin N.V."/>
        </authorList>
    </citation>
    <scope>NUCLEOTIDE SEQUENCE [LARGE SCALE GENOMIC DNA]</scope>
    <source>
        <strain evidence="3">PX69</strain>
    </source>
</reference>
<sequence length="256" mass="26312">MSSEQLRQLARQLLAGECDLEQFVSLAAIEAQASAAAEAATVDVDRAARCGFPEVIYGEGKSAAVIAAIARQLLEREQSVLATRVDAAKAAELQLAFAGLRYNETARTVRIDSPMAKPAGSRGSVAVISAGTTDLPVAEEARETLDWMGVETRLIQDVGVAGPHRLPARLAEFVSCDAIVVVAGMEGALPSVVGGHVACPIFAVPTSVGYGANFGGVAALLSMLNSCAANVAVVNIDAGFKAGYLAGIVATRATKS</sequence>
<dbReference type="PANTHER" id="PTHR43064">
    <property type="entry name" value="PHOSPHORIBOSYLAMINOIMIDAZOLE CARBOXYLASE-RELATED"/>
    <property type="match status" value="1"/>
</dbReference>
<accession>A0A5K7XHT7</accession>
<feature type="domain" description="PurE" evidence="1">
    <location>
        <begin position="123"/>
        <end position="255"/>
    </location>
</feature>
<dbReference type="AlphaFoldDB" id="A0A5K7XHT7"/>
<gene>
    <name evidence="2" type="ORF">PLANPX_5577</name>
</gene>
<organism evidence="2 3">
    <name type="scientific">Lacipirellula parvula</name>
    <dbReference type="NCBI Taxonomy" id="2650471"/>
    <lineage>
        <taxon>Bacteria</taxon>
        <taxon>Pseudomonadati</taxon>
        <taxon>Planctomycetota</taxon>
        <taxon>Planctomycetia</taxon>
        <taxon>Pirellulales</taxon>
        <taxon>Lacipirellulaceae</taxon>
        <taxon>Lacipirellula</taxon>
    </lineage>
</organism>
<dbReference type="SUPFAM" id="SSF52255">
    <property type="entry name" value="N5-CAIR mutase (phosphoribosylaminoimidazole carboxylase, PurE)"/>
    <property type="match status" value="1"/>
</dbReference>
<dbReference type="EMBL" id="AP021861">
    <property type="protein sequence ID" value="BBO35965.1"/>
    <property type="molecule type" value="Genomic_DNA"/>
</dbReference>
<dbReference type="NCBIfam" id="NF033503">
    <property type="entry name" value="LarB"/>
    <property type="match status" value="1"/>
</dbReference>
<dbReference type="Pfam" id="PF00731">
    <property type="entry name" value="AIRC"/>
    <property type="match status" value="1"/>
</dbReference>
<evidence type="ECO:0000313" key="3">
    <source>
        <dbReference type="Proteomes" id="UP000326837"/>
    </source>
</evidence>
<protein>
    <submittedName>
        <fullName evidence="2">Circadian phase modifier</fullName>
    </submittedName>
</protein>
<evidence type="ECO:0000313" key="2">
    <source>
        <dbReference type="EMBL" id="BBO35965.1"/>
    </source>
</evidence>
<dbReference type="GO" id="GO:0006189">
    <property type="term" value="P:'de novo' IMP biosynthetic process"/>
    <property type="evidence" value="ECO:0007669"/>
    <property type="project" value="InterPro"/>
</dbReference>
<keyword evidence="3" id="KW-1185">Reference proteome</keyword>
<dbReference type="Gene3D" id="3.40.50.1970">
    <property type="match status" value="1"/>
</dbReference>
<evidence type="ECO:0000259" key="1">
    <source>
        <dbReference type="SMART" id="SM01001"/>
    </source>
</evidence>
<dbReference type="PANTHER" id="PTHR43064:SF1">
    <property type="entry name" value="SLL1489 PROTEIN"/>
    <property type="match status" value="1"/>
</dbReference>
<dbReference type="KEGG" id="lpav:PLANPX_5577"/>
<dbReference type="RefSeq" id="WP_152101228.1">
    <property type="nucleotide sequence ID" value="NZ_AP021861.1"/>
</dbReference>
<name>A0A5K7XHT7_9BACT</name>
<dbReference type="InterPro" id="IPR039476">
    <property type="entry name" value="P2CMN_synthase_LarB"/>
</dbReference>
<dbReference type="SMART" id="SM01001">
    <property type="entry name" value="AIRC"/>
    <property type="match status" value="1"/>
</dbReference>
<dbReference type="Proteomes" id="UP000326837">
    <property type="component" value="Chromosome"/>
</dbReference>
<proteinExistence type="predicted"/>
<dbReference type="GO" id="GO:0016787">
    <property type="term" value="F:hydrolase activity"/>
    <property type="evidence" value="ECO:0007669"/>
    <property type="project" value="InterPro"/>
</dbReference>
<dbReference type="InterPro" id="IPR000031">
    <property type="entry name" value="PurE_dom"/>
</dbReference>